<dbReference type="Proteomes" id="UP001341281">
    <property type="component" value="Chromosome 02"/>
</dbReference>
<evidence type="ECO:0000313" key="1">
    <source>
        <dbReference type="EMBL" id="WVZ56044.1"/>
    </source>
</evidence>
<dbReference type="PANTHER" id="PTHR33415">
    <property type="entry name" value="PROTEIN EMBRYO DEFECTIVE 514"/>
    <property type="match status" value="1"/>
</dbReference>
<dbReference type="EMBL" id="CP144746">
    <property type="protein sequence ID" value="WVZ56044.1"/>
    <property type="molecule type" value="Genomic_DNA"/>
</dbReference>
<gene>
    <name evidence="1" type="ORF">U9M48_006630</name>
</gene>
<keyword evidence="2" id="KW-1185">Reference proteome</keyword>
<protein>
    <submittedName>
        <fullName evidence="1">Uncharacterized protein</fullName>
    </submittedName>
</protein>
<reference evidence="1 2" key="1">
    <citation type="submission" date="2024-02" db="EMBL/GenBank/DDBJ databases">
        <title>High-quality chromosome-scale genome assembly of Pensacola bahiagrass (Paspalum notatum Flugge var. saurae).</title>
        <authorList>
            <person name="Vega J.M."/>
            <person name="Podio M."/>
            <person name="Orjuela J."/>
            <person name="Siena L.A."/>
            <person name="Pessino S.C."/>
            <person name="Combes M.C."/>
            <person name="Mariac C."/>
            <person name="Albertini E."/>
            <person name="Pupilli F."/>
            <person name="Ortiz J.P.A."/>
            <person name="Leblanc O."/>
        </authorList>
    </citation>
    <scope>NUCLEOTIDE SEQUENCE [LARGE SCALE GENOMIC DNA]</scope>
    <source>
        <strain evidence="1">R1</strain>
        <tissue evidence="1">Leaf</tissue>
    </source>
</reference>
<dbReference type="AlphaFoldDB" id="A0AAQ3Q095"/>
<proteinExistence type="predicted"/>
<dbReference type="GO" id="GO:0009507">
    <property type="term" value="C:chloroplast"/>
    <property type="evidence" value="ECO:0007669"/>
    <property type="project" value="TreeGrafter"/>
</dbReference>
<organism evidence="1 2">
    <name type="scientific">Paspalum notatum var. saurae</name>
    <dbReference type="NCBI Taxonomy" id="547442"/>
    <lineage>
        <taxon>Eukaryota</taxon>
        <taxon>Viridiplantae</taxon>
        <taxon>Streptophyta</taxon>
        <taxon>Embryophyta</taxon>
        <taxon>Tracheophyta</taxon>
        <taxon>Spermatophyta</taxon>
        <taxon>Magnoliopsida</taxon>
        <taxon>Liliopsida</taxon>
        <taxon>Poales</taxon>
        <taxon>Poaceae</taxon>
        <taxon>PACMAD clade</taxon>
        <taxon>Panicoideae</taxon>
        <taxon>Andropogonodae</taxon>
        <taxon>Paspaleae</taxon>
        <taxon>Paspalinae</taxon>
        <taxon>Paspalum</taxon>
    </lineage>
</organism>
<dbReference type="Gene3D" id="3.10.450.40">
    <property type="match status" value="1"/>
</dbReference>
<dbReference type="GO" id="GO:0009658">
    <property type="term" value="P:chloroplast organization"/>
    <property type="evidence" value="ECO:0007669"/>
    <property type="project" value="TreeGrafter"/>
</dbReference>
<evidence type="ECO:0000313" key="2">
    <source>
        <dbReference type="Proteomes" id="UP001341281"/>
    </source>
</evidence>
<dbReference type="InterPro" id="IPR044673">
    <property type="entry name" value="DCL-like"/>
</dbReference>
<sequence>MEIIANRKAGLTNKMLSSKQSDDRTPLGDLVANVRPVPSSLQVARHLTFHSSRCFHVASSDGSSSDFSYKKCLKNFIRIHYPDVGDSFCIKYFK</sequence>
<dbReference type="Pfam" id="PF11523">
    <property type="entry name" value="DUF3223"/>
    <property type="match status" value="1"/>
</dbReference>
<name>A0AAQ3Q095_PASNO</name>
<accession>A0AAQ3Q095</accession>
<dbReference type="PANTHER" id="PTHR33415:SF4">
    <property type="entry name" value="DCL PROTEIN (DUF3223)"/>
    <property type="match status" value="1"/>
</dbReference>
<dbReference type="GO" id="GO:1901259">
    <property type="term" value="P:chloroplast rRNA processing"/>
    <property type="evidence" value="ECO:0007669"/>
    <property type="project" value="TreeGrafter"/>
</dbReference>